<dbReference type="AlphaFoldDB" id="H5XFG7"/>
<sequence length="129" mass="14676">MSLIRAADSDLRVCRVSFDTLLEIQVEAEGRGWATRWTSVDALRSQVKERDLFLQSLMREEREGIVRAYRCLLLFSTVDHEVAGGVATIDIHPARFESLERIDRDPGVREALVRMFFLVVGGISPISKR</sequence>
<evidence type="ECO:0000313" key="2">
    <source>
        <dbReference type="Proteomes" id="UP000002791"/>
    </source>
</evidence>
<proteinExistence type="predicted"/>
<dbReference type="HOGENOM" id="CLU_1944865_0_0_11"/>
<evidence type="ECO:0000313" key="1">
    <source>
        <dbReference type="EMBL" id="EHR62590.1"/>
    </source>
</evidence>
<dbReference type="EMBL" id="CM001440">
    <property type="protein sequence ID" value="EHR62590.1"/>
    <property type="molecule type" value="Genomic_DNA"/>
</dbReference>
<gene>
    <name evidence="1" type="ORF">SaccyDRAFT_3763</name>
</gene>
<keyword evidence="2" id="KW-1185">Reference proteome</keyword>
<protein>
    <submittedName>
        <fullName evidence="1">Uncharacterized protein</fullName>
    </submittedName>
</protein>
<organism evidence="1 2">
    <name type="scientific">Saccharomonospora cyanea NA-134</name>
    <dbReference type="NCBI Taxonomy" id="882082"/>
    <lineage>
        <taxon>Bacteria</taxon>
        <taxon>Bacillati</taxon>
        <taxon>Actinomycetota</taxon>
        <taxon>Actinomycetes</taxon>
        <taxon>Pseudonocardiales</taxon>
        <taxon>Pseudonocardiaceae</taxon>
        <taxon>Saccharomonospora</taxon>
    </lineage>
</organism>
<dbReference type="OrthoDB" id="3690759at2"/>
<dbReference type="eggNOG" id="ENOG50340TD">
    <property type="taxonomic scope" value="Bacteria"/>
</dbReference>
<reference evidence="1 2" key="1">
    <citation type="submission" date="2011-11" db="EMBL/GenBank/DDBJ databases">
        <title>The Noncontiguous Finished sequence of Saccharomonospora cyanea NA-134.</title>
        <authorList>
            <consortium name="US DOE Joint Genome Institute"/>
            <person name="Lucas S."/>
            <person name="Han J."/>
            <person name="Lapidus A."/>
            <person name="Cheng J.-F."/>
            <person name="Goodwin L."/>
            <person name="Pitluck S."/>
            <person name="Peters L."/>
            <person name="Ovchinnikova G."/>
            <person name="Lu M."/>
            <person name="Detter J.C."/>
            <person name="Han C."/>
            <person name="Tapia R."/>
            <person name="Land M."/>
            <person name="Hauser L."/>
            <person name="Kyrpides N."/>
            <person name="Ivanova N."/>
            <person name="Pagani I."/>
            <person name="Brambilla E.-M."/>
            <person name="Klenk H.-P."/>
            <person name="Woyke T."/>
        </authorList>
    </citation>
    <scope>NUCLEOTIDE SEQUENCE [LARGE SCALE GENOMIC DNA]</scope>
    <source>
        <strain evidence="1 2">NA-134</strain>
    </source>
</reference>
<accession>H5XFG7</accession>
<name>H5XFG7_9PSEU</name>
<dbReference type="Proteomes" id="UP000002791">
    <property type="component" value="Chromosome"/>
</dbReference>